<gene>
    <name evidence="2" type="ORF">A605_02755</name>
</gene>
<dbReference type="NCBIfam" id="TIGR02611">
    <property type="entry name" value="TIGR02611 family protein"/>
    <property type="match status" value="1"/>
</dbReference>
<dbReference type="AlphaFoldDB" id="M1NVP6"/>
<protein>
    <recommendedName>
        <fullName evidence="4">TIGR02611 family protein</fullName>
    </recommendedName>
</protein>
<dbReference type="InterPro" id="IPR013434">
    <property type="entry name" value="CHP02611"/>
</dbReference>
<reference evidence="2 3" key="1">
    <citation type="journal article" date="2012" name="Stand. Genomic Sci.">
        <title>Genome sequence of the halotolerant bacterium Corynebacterium halotolerans type strain YIM 70093(T) (= DSM 44683(T)).</title>
        <authorList>
            <person name="Ruckert C."/>
            <person name="Albersmeier A."/>
            <person name="Al-Dilaimi A."/>
            <person name="Niehaus K."/>
            <person name="Szczepanowski R."/>
            <person name="Kalinowski J."/>
        </authorList>
    </citation>
    <scope>NUCLEOTIDE SEQUENCE [LARGE SCALE GENOMIC DNA]</scope>
    <source>
        <strain evidence="2">YIM 70093</strain>
    </source>
</reference>
<keyword evidence="3" id="KW-1185">Reference proteome</keyword>
<dbReference type="OrthoDB" id="3295542at2"/>
<proteinExistence type="predicted"/>
<keyword evidence="1" id="KW-0472">Membrane</keyword>
<evidence type="ECO:0000313" key="2">
    <source>
        <dbReference type="EMBL" id="AGF71565.1"/>
    </source>
</evidence>
<dbReference type="PATRIC" id="fig|1121362.3.peg.553"/>
<feature type="transmembrane region" description="Helical" evidence="1">
    <location>
        <begin position="29"/>
        <end position="50"/>
    </location>
</feature>
<dbReference type="KEGG" id="chn:A605_02755"/>
<keyword evidence="1" id="KW-1133">Transmembrane helix</keyword>
<sequence length="142" mass="16138">MGTMREMVSERVERLSTTHARSKEGRYGYLVRPLTLVLGWTVLIVGIVTIPLPGQGWLTTFLGVGILSLEHRWARNLLARGVHLYDRFFAWYHRQSMVVRLSLISGLILVIWVIFAGIVWTAWQAGALEFLDPYAAEIGLSR</sequence>
<evidence type="ECO:0008006" key="4">
    <source>
        <dbReference type="Google" id="ProtNLM"/>
    </source>
</evidence>
<accession>M1NVP6</accession>
<organism evidence="2 3">
    <name type="scientific">Corynebacterium halotolerans YIM 70093 = DSM 44683</name>
    <dbReference type="NCBI Taxonomy" id="1121362"/>
    <lineage>
        <taxon>Bacteria</taxon>
        <taxon>Bacillati</taxon>
        <taxon>Actinomycetota</taxon>
        <taxon>Actinomycetes</taxon>
        <taxon>Mycobacteriales</taxon>
        <taxon>Corynebacteriaceae</taxon>
        <taxon>Corynebacterium</taxon>
    </lineage>
</organism>
<dbReference type="EMBL" id="CP003697">
    <property type="protein sequence ID" value="AGF71565.1"/>
    <property type="molecule type" value="Genomic_DNA"/>
</dbReference>
<dbReference type="Pfam" id="PF09656">
    <property type="entry name" value="PGPGW"/>
    <property type="match status" value="1"/>
</dbReference>
<dbReference type="Proteomes" id="UP000011723">
    <property type="component" value="Chromosome"/>
</dbReference>
<dbReference type="eggNOG" id="ENOG50305ZD">
    <property type="taxonomic scope" value="Bacteria"/>
</dbReference>
<feature type="transmembrane region" description="Helical" evidence="1">
    <location>
        <begin position="97"/>
        <end position="123"/>
    </location>
</feature>
<name>M1NVP6_9CORY</name>
<evidence type="ECO:0000256" key="1">
    <source>
        <dbReference type="SAM" id="Phobius"/>
    </source>
</evidence>
<keyword evidence="1" id="KW-0812">Transmembrane</keyword>
<evidence type="ECO:0000313" key="3">
    <source>
        <dbReference type="Proteomes" id="UP000011723"/>
    </source>
</evidence>
<feature type="transmembrane region" description="Helical" evidence="1">
    <location>
        <begin position="56"/>
        <end position="74"/>
    </location>
</feature>
<dbReference type="HOGENOM" id="CLU_122355_2_1_11"/>
<dbReference type="InterPro" id="IPR019099">
    <property type="entry name" value="Uncharacterised_PGPGW_TM"/>
</dbReference>
<dbReference type="RefSeq" id="WP_015399986.1">
    <property type="nucleotide sequence ID" value="NC_020302.1"/>
</dbReference>
<dbReference type="STRING" id="1121362.A605_02755"/>